<dbReference type="GO" id="GO:0016747">
    <property type="term" value="F:acyltransferase activity, transferring groups other than amino-acyl groups"/>
    <property type="evidence" value="ECO:0007669"/>
    <property type="project" value="InterPro"/>
</dbReference>
<dbReference type="PATRIC" id="fig|1218493.3.peg.1944"/>
<dbReference type="AlphaFoldDB" id="A0A0F4L675"/>
<dbReference type="PROSITE" id="PS51186">
    <property type="entry name" value="GNAT"/>
    <property type="match status" value="1"/>
</dbReference>
<reference evidence="2 3" key="1">
    <citation type="submission" date="2014-12" db="EMBL/GenBank/DDBJ databases">
        <title>Comparative genomics of the lactic acid bacteria isolated from the honey bee gut.</title>
        <authorList>
            <person name="Ellegaard K.M."/>
            <person name="Tamarit D."/>
            <person name="Javelind E."/>
            <person name="Olofsson T."/>
            <person name="Andersson S.G."/>
            <person name="Vasquez A."/>
        </authorList>
    </citation>
    <scope>NUCLEOTIDE SEQUENCE [LARGE SCALE GENOMIC DNA]</scope>
    <source>
        <strain evidence="2 3">Biut2</strain>
    </source>
</reference>
<proteinExistence type="predicted"/>
<dbReference type="Proteomes" id="UP000033533">
    <property type="component" value="Unassembled WGS sequence"/>
</dbReference>
<evidence type="ECO:0000313" key="3">
    <source>
        <dbReference type="Proteomes" id="UP000033533"/>
    </source>
</evidence>
<feature type="domain" description="N-acetyltransferase" evidence="1">
    <location>
        <begin position="7"/>
        <end position="161"/>
    </location>
</feature>
<dbReference type="InterPro" id="IPR016181">
    <property type="entry name" value="Acyl_CoA_acyltransferase"/>
</dbReference>
<protein>
    <submittedName>
        <fullName evidence="2">Ribosomal-protein-alanine acetyltransferase</fullName>
    </submittedName>
</protein>
<dbReference type="SUPFAM" id="SSF55729">
    <property type="entry name" value="Acyl-CoA N-acyltransferases (Nat)"/>
    <property type="match status" value="1"/>
</dbReference>
<dbReference type="STRING" id="1218493.JF76_18540"/>
<organism evidence="2 3">
    <name type="scientific">Lactobacillus kullabergensis</name>
    <dbReference type="NCBI Taxonomy" id="1218493"/>
    <lineage>
        <taxon>Bacteria</taxon>
        <taxon>Bacillati</taxon>
        <taxon>Bacillota</taxon>
        <taxon>Bacilli</taxon>
        <taxon>Lactobacillales</taxon>
        <taxon>Lactobacillaceae</taxon>
        <taxon>Lactobacillus</taxon>
    </lineage>
</organism>
<dbReference type="PANTHER" id="PTHR43415">
    <property type="entry name" value="SPERMIDINE N(1)-ACETYLTRANSFERASE"/>
    <property type="match status" value="1"/>
</dbReference>
<gene>
    <name evidence="2" type="ORF">JF76_18540</name>
</gene>
<dbReference type="Gene3D" id="3.40.630.30">
    <property type="match status" value="1"/>
</dbReference>
<dbReference type="EMBL" id="JXBY01000029">
    <property type="protein sequence ID" value="KJY54145.1"/>
    <property type="molecule type" value="Genomic_DNA"/>
</dbReference>
<keyword evidence="2" id="KW-0808">Transferase</keyword>
<dbReference type="HOGENOM" id="CLU_114564_1_0_9"/>
<dbReference type="RefSeq" id="WP_045928800.1">
    <property type="nucleotide sequence ID" value="NZ_JBHSZS010000027.1"/>
</dbReference>
<dbReference type="Pfam" id="PF00583">
    <property type="entry name" value="Acetyltransf_1"/>
    <property type="match status" value="1"/>
</dbReference>
<accession>A0A0F4L675</accession>
<evidence type="ECO:0000259" key="1">
    <source>
        <dbReference type="PROSITE" id="PS51186"/>
    </source>
</evidence>
<evidence type="ECO:0000313" key="2">
    <source>
        <dbReference type="EMBL" id="KJY54145.1"/>
    </source>
</evidence>
<dbReference type="CDD" id="cd04301">
    <property type="entry name" value="NAT_SF"/>
    <property type="match status" value="1"/>
</dbReference>
<comment type="caution">
    <text evidence="2">The sequence shown here is derived from an EMBL/GenBank/DDBJ whole genome shotgun (WGS) entry which is preliminary data.</text>
</comment>
<sequence length="161" mass="18752">MNKSIFQKIALLSQKNARIIADEWHYDGQYAFYDMKNDQEDYDEIISPKMRKNNYFQVLDTNDNLVAFFCLDQNDQREEQVEIGLGLAPKLTGHGLGSEFITVIENFVKNNYDYKVIVLSVADFNLRAIKVYQRAGYVKRNTEMVHSNGGIYKFDIMSKKI</sequence>
<name>A0A0F4L675_9LACO</name>
<dbReference type="PANTHER" id="PTHR43415:SF3">
    <property type="entry name" value="GNAT-FAMILY ACETYLTRANSFERASE"/>
    <property type="match status" value="1"/>
</dbReference>
<dbReference type="InterPro" id="IPR000182">
    <property type="entry name" value="GNAT_dom"/>
</dbReference>